<keyword evidence="3" id="KW-1185">Reference proteome</keyword>
<proteinExistence type="predicted"/>
<evidence type="ECO:0000313" key="3">
    <source>
        <dbReference type="Proteomes" id="UP000887565"/>
    </source>
</evidence>
<feature type="coiled-coil region" evidence="1">
    <location>
        <begin position="61"/>
        <end position="88"/>
    </location>
</feature>
<keyword evidence="1" id="KW-0175">Coiled coil</keyword>
<dbReference type="Proteomes" id="UP000887565">
    <property type="component" value="Unplaced"/>
</dbReference>
<feature type="region of interest" description="Disordered" evidence="2">
    <location>
        <begin position="1"/>
        <end position="45"/>
    </location>
</feature>
<reference evidence="4" key="1">
    <citation type="submission" date="2022-11" db="UniProtKB">
        <authorList>
            <consortium name="WormBaseParasite"/>
        </authorList>
    </citation>
    <scope>IDENTIFICATION</scope>
</reference>
<dbReference type="WBParaSite" id="nRc.2.0.1.t43125-RA">
    <property type="protein sequence ID" value="nRc.2.0.1.t43125-RA"/>
    <property type="gene ID" value="nRc.2.0.1.g43125"/>
</dbReference>
<protein>
    <submittedName>
        <fullName evidence="4">Uncharacterized protein</fullName>
    </submittedName>
</protein>
<name>A0A915KY67_ROMCU</name>
<evidence type="ECO:0000256" key="1">
    <source>
        <dbReference type="SAM" id="Coils"/>
    </source>
</evidence>
<evidence type="ECO:0000313" key="4">
    <source>
        <dbReference type="WBParaSite" id="nRc.2.0.1.t43125-RA"/>
    </source>
</evidence>
<evidence type="ECO:0000256" key="2">
    <source>
        <dbReference type="SAM" id="MobiDB-lite"/>
    </source>
</evidence>
<feature type="compositionally biased region" description="Polar residues" evidence="2">
    <location>
        <begin position="19"/>
        <end position="45"/>
    </location>
</feature>
<organism evidence="3 4">
    <name type="scientific">Romanomermis culicivorax</name>
    <name type="common">Nematode worm</name>
    <dbReference type="NCBI Taxonomy" id="13658"/>
    <lineage>
        <taxon>Eukaryota</taxon>
        <taxon>Metazoa</taxon>
        <taxon>Ecdysozoa</taxon>
        <taxon>Nematoda</taxon>
        <taxon>Enoplea</taxon>
        <taxon>Dorylaimia</taxon>
        <taxon>Mermithida</taxon>
        <taxon>Mermithoidea</taxon>
        <taxon>Mermithidae</taxon>
        <taxon>Romanomermis</taxon>
    </lineage>
</organism>
<dbReference type="AlphaFoldDB" id="A0A915KY67"/>
<accession>A0A915KY67</accession>
<sequence>MLQPPYQQQFKQSRESHFHNNNGWNHQQTPHFSPQNSSQTYQGSSNQQGVFALDINQMSKMEELTAEIKKERETSKQLVTQCAALQRQVDRMVL</sequence>
<feature type="compositionally biased region" description="Polar residues" evidence="2">
    <location>
        <begin position="1"/>
        <end position="11"/>
    </location>
</feature>